<dbReference type="Proteomes" id="UP000008372">
    <property type="component" value="Unassembled WGS sequence"/>
</dbReference>
<comment type="caution">
    <text evidence="2">The sequence shown here is derived from an EMBL/GenBank/DDBJ whole genome shotgun (WGS) entry which is preliminary data.</text>
</comment>
<reference evidence="2 3" key="1">
    <citation type="journal article" date="2014" name="Environ. Microbiol.">
        <title>Comparative genomics of the marine bacterial genus Glaciecola reveals the high degree of genomic diversity and genomic characteristic for cold adaptation.</title>
        <authorList>
            <person name="Qin Q.L."/>
            <person name="Xie B.B."/>
            <person name="Yu Y."/>
            <person name="Shu Y.L."/>
            <person name="Rong J.C."/>
            <person name="Zhang Y.J."/>
            <person name="Zhao D.L."/>
            <person name="Chen X.L."/>
            <person name="Zhang X.Y."/>
            <person name="Chen B."/>
            <person name="Zhou B.C."/>
            <person name="Zhang Y.Z."/>
        </authorList>
    </citation>
    <scope>NUCLEOTIDE SEQUENCE [LARGE SCALE GENOMIC DNA]</scope>
    <source>
        <strain evidence="2 3">NO2</strain>
    </source>
</reference>
<keyword evidence="1" id="KW-0472">Membrane</keyword>
<evidence type="ECO:0000313" key="2">
    <source>
        <dbReference type="EMBL" id="GAC04077.1"/>
    </source>
</evidence>
<proteinExistence type="predicted"/>
<name>A0ABQ0I430_9ALTE</name>
<protein>
    <submittedName>
        <fullName evidence="2">Uncharacterized protein</fullName>
    </submittedName>
</protein>
<keyword evidence="3" id="KW-1185">Reference proteome</keyword>
<organism evidence="2 3">
    <name type="scientific">Paraglaciecola agarilytica NO2</name>
    <dbReference type="NCBI Taxonomy" id="1125747"/>
    <lineage>
        <taxon>Bacteria</taxon>
        <taxon>Pseudomonadati</taxon>
        <taxon>Pseudomonadota</taxon>
        <taxon>Gammaproteobacteria</taxon>
        <taxon>Alteromonadales</taxon>
        <taxon>Alteromonadaceae</taxon>
        <taxon>Paraglaciecola</taxon>
    </lineage>
</organism>
<keyword evidence="1" id="KW-1133">Transmembrane helix</keyword>
<gene>
    <name evidence="2" type="ORF">GAGA_1219</name>
</gene>
<accession>A0ABQ0I430</accession>
<keyword evidence="1" id="KW-0812">Transmembrane</keyword>
<sequence>MIAISIWIVNTKRFGLSLGMVLQQLLFLFLLPCLHKMHFTQPFYN</sequence>
<evidence type="ECO:0000256" key="1">
    <source>
        <dbReference type="SAM" id="Phobius"/>
    </source>
</evidence>
<evidence type="ECO:0000313" key="3">
    <source>
        <dbReference type="Proteomes" id="UP000008372"/>
    </source>
</evidence>
<dbReference type="EMBL" id="BAEK01000020">
    <property type="protein sequence ID" value="GAC04077.1"/>
    <property type="molecule type" value="Genomic_DNA"/>
</dbReference>
<feature type="transmembrane region" description="Helical" evidence="1">
    <location>
        <begin position="14"/>
        <end position="34"/>
    </location>
</feature>